<name>A0A8B8DQU0_CRAVI</name>
<evidence type="ECO:0000256" key="1">
    <source>
        <dbReference type="ARBA" id="ARBA00010568"/>
    </source>
</evidence>
<dbReference type="PANTHER" id="PTHR31977">
    <property type="entry name" value="UPF0696 PROTEIN C11ORF68"/>
    <property type="match status" value="1"/>
</dbReference>
<reference evidence="3" key="1">
    <citation type="submission" date="2025-08" db="UniProtKB">
        <authorList>
            <consortium name="RefSeq"/>
        </authorList>
    </citation>
    <scope>IDENTIFICATION</scope>
    <source>
        <tissue evidence="3">Whole sample</tissue>
    </source>
</reference>
<dbReference type="Gene3D" id="3.30.760.10">
    <property type="entry name" value="RNA Cap, Translation Initiation Factor Eif4e"/>
    <property type="match status" value="1"/>
</dbReference>
<dbReference type="InterPro" id="IPR015034">
    <property type="entry name" value="Bles03"/>
</dbReference>
<dbReference type="Pfam" id="PF08939">
    <property type="entry name" value="Bles03"/>
    <property type="match status" value="1"/>
</dbReference>
<dbReference type="SUPFAM" id="SSF55418">
    <property type="entry name" value="eIF4e-like"/>
    <property type="match status" value="1"/>
</dbReference>
<organism evidence="2 3">
    <name type="scientific">Crassostrea virginica</name>
    <name type="common">Eastern oyster</name>
    <dbReference type="NCBI Taxonomy" id="6565"/>
    <lineage>
        <taxon>Eukaryota</taxon>
        <taxon>Metazoa</taxon>
        <taxon>Spiralia</taxon>
        <taxon>Lophotrochozoa</taxon>
        <taxon>Mollusca</taxon>
        <taxon>Bivalvia</taxon>
        <taxon>Autobranchia</taxon>
        <taxon>Pteriomorphia</taxon>
        <taxon>Ostreida</taxon>
        <taxon>Ostreoidea</taxon>
        <taxon>Ostreidae</taxon>
        <taxon>Crassostrea</taxon>
    </lineage>
</organism>
<dbReference type="OrthoDB" id="10067381at2759"/>
<dbReference type="AlphaFoldDB" id="A0A8B8DQU0"/>
<dbReference type="InterPro" id="IPR023398">
    <property type="entry name" value="TIF_eIF4e-like"/>
</dbReference>
<dbReference type="RefSeq" id="XP_022329924.1">
    <property type="nucleotide sequence ID" value="XM_022474216.1"/>
</dbReference>
<keyword evidence="2" id="KW-1185">Reference proteome</keyword>
<protein>
    <submittedName>
        <fullName evidence="3">UPF0696 protein C11orf68 homolog isoform X2</fullName>
    </submittedName>
</protein>
<evidence type="ECO:0000313" key="3">
    <source>
        <dbReference type="RefSeq" id="XP_022329924.1"/>
    </source>
</evidence>
<sequence>MAATMEEEILRAGLDRPRQEFKNHEYYAAEALESDLAIAIKYKTGRTEMSIEEWLDMYKPSTIYREDDFGGIHVKRSQDNDDDDDDDDDDDVDGLIEAWEKLISSGRYISREKVFELAKKYKCTCGKWMLFVSSGGKGDYLWSLIAKGIVNGKTLSTQAKISATQETEFFESYVNIICMYNKNFLDRDQMLESERTIRSLGIKGTLKYKPDIYTYLGVYSRNPWQLNPIIYTSNFDILKNQSIIEETTDPKRKQRHSELEMLLDDNDGIERQIENVM</sequence>
<proteinExistence type="inferred from homology"/>
<gene>
    <name evidence="3" type="primary">LOC111128549</name>
</gene>
<evidence type="ECO:0000313" key="2">
    <source>
        <dbReference type="Proteomes" id="UP000694844"/>
    </source>
</evidence>
<dbReference type="Proteomes" id="UP000694844">
    <property type="component" value="Chromosome 4"/>
</dbReference>
<accession>A0A8B8DQU0</accession>
<dbReference type="PANTHER" id="PTHR31977:SF1">
    <property type="entry name" value="UPF0696 PROTEIN C11ORF68"/>
    <property type="match status" value="1"/>
</dbReference>
<dbReference type="GeneID" id="111128549"/>
<comment type="similarity">
    <text evidence="1">Belongs to the UPF0696 family.</text>
</comment>